<sequence length="819" mass="89134">MINDAIAHDARNRKSKPGSRSIPTAPRTLRTGNLKSRVHSQRSPSPVKPLSFTELLAGYHPEVLPSRSPSPERTPAPWRLNRRRSKRPIYPRLVNDPVTARRAVLRLSDEGDDSGLRPNSRSSVRPLSAPGVKLVRFEDESGRIRANSGRHIRSTVRQSMEHVQTCPTTQGTGIIPLGRKQYSGLPTASQSSTTVTTQAISEVIGLRDLSSKMVQTELNITPPKAVDSNLPVETVDTDLVFEKGTGVEFERSTNYLTTSDHLPVMQPPMTLPQGSGALEEDVLSRLLIQIAERVGQHVNEGNFHPTVFSLPTDQQLRELVEAALLEHVDQRLPSEHSIRSPVHSSSRLATPLSSPERASGIGTRIYQTPTQSPDRSSPVRGFWPTPPNLMDACVGRSTLSSMGTPIPGDRCTSNRLPNVADELSTHHDITTPYTSMPPTEVAGESMIGTPISPRSIRTSPLRKPRLLSAQTSPTRPGLIYSPVRQMSNNSPDYTPITHDVPSLVTNGESSVYSEPFSLTAPNTFSDGVWLVDRSEGEAPFPAPYHVVSRITATVGAVSPGGVSEDSFERNTASSASDSLSVARMPEHQLSAGELPAFNVRQTSVHKVTNPLMNPVLTISAMRQAGHLDSSVLPEKEKRMVRNAVTTLERAKKSQTTAEWLSGLCGVHSPKQGVDSPGVAPHNRQGAINPTHNNESEPGLVIDSPKSARLNSSRGSVPQTKQTPVPRASPGEARPEVSMLHGVKMVRTDDSDATTIEEVVYDDDYEVASSNGHSNHSIMSAHATDLSEHTYPRVAEENLPTTAGDFEEEENKEEDDFFDP</sequence>
<name>A0A8J4WK23_9TREM</name>
<evidence type="ECO:0000313" key="3">
    <source>
        <dbReference type="Proteomes" id="UP000748531"/>
    </source>
</evidence>
<comment type="caution">
    <text evidence="2">The sequence shown here is derived from an EMBL/GenBank/DDBJ whole genome shotgun (WGS) entry which is preliminary data.</text>
</comment>
<reference evidence="2" key="1">
    <citation type="submission" date="2019-05" db="EMBL/GenBank/DDBJ databases">
        <title>Annotation for the trematode Paragonimus heterotremus.</title>
        <authorList>
            <person name="Choi Y.-J."/>
        </authorList>
    </citation>
    <scope>NUCLEOTIDE SEQUENCE</scope>
    <source>
        <strain evidence="2">LC</strain>
    </source>
</reference>
<feature type="compositionally biased region" description="Basic and acidic residues" evidence="1">
    <location>
        <begin position="1"/>
        <end position="12"/>
    </location>
</feature>
<dbReference type="EMBL" id="LUCH01000047">
    <property type="protein sequence ID" value="KAF5406283.1"/>
    <property type="molecule type" value="Genomic_DNA"/>
</dbReference>
<feature type="region of interest" description="Disordered" evidence="1">
    <location>
        <begin position="61"/>
        <end position="83"/>
    </location>
</feature>
<keyword evidence="3" id="KW-1185">Reference proteome</keyword>
<proteinExistence type="predicted"/>
<dbReference type="AlphaFoldDB" id="A0A8J4WK23"/>
<feature type="region of interest" description="Disordered" evidence="1">
    <location>
        <begin position="365"/>
        <end position="384"/>
    </location>
</feature>
<feature type="compositionally biased region" description="Polar residues" evidence="1">
    <location>
        <begin position="365"/>
        <end position="375"/>
    </location>
</feature>
<feature type="region of interest" description="Disordered" evidence="1">
    <location>
        <begin position="786"/>
        <end position="819"/>
    </location>
</feature>
<feature type="compositionally biased region" description="Acidic residues" evidence="1">
    <location>
        <begin position="804"/>
        <end position="819"/>
    </location>
</feature>
<feature type="region of interest" description="Disordered" evidence="1">
    <location>
        <begin position="333"/>
        <end position="359"/>
    </location>
</feature>
<dbReference type="Proteomes" id="UP000748531">
    <property type="component" value="Unassembled WGS sequence"/>
</dbReference>
<feature type="compositionally biased region" description="Basic and acidic residues" evidence="1">
    <location>
        <begin position="786"/>
        <end position="795"/>
    </location>
</feature>
<protein>
    <submittedName>
        <fullName evidence="2">Uncharacterized protein</fullName>
    </submittedName>
</protein>
<gene>
    <name evidence="2" type="ORF">PHET_00196</name>
</gene>
<feature type="region of interest" description="Disordered" evidence="1">
    <location>
        <begin position="1"/>
        <end position="49"/>
    </location>
</feature>
<evidence type="ECO:0000256" key="1">
    <source>
        <dbReference type="SAM" id="MobiDB-lite"/>
    </source>
</evidence>
<evidence type="ECO:0000313" key="2">
    <source>
        <dbReference type="EMBL" id="KAF5406283.1"/>
    </source>
</evidence>
<dbReference type="OrthoDB" id="6253906at2759"/>
<feature type="region of interest" description="Disordered" evidence="1">
    <location>
        <begin position="561"/>
        <end position="580"/>
    </location>
</feature>
<feature type="compositionally biased region" description="Polar residues" evidence="1">
    <location>
        <begin position="708"/>
        <end position="722"/>
    </location>
</feature>
<feature type="compositionally biased region" description="Polar residues" evidence="1">
    <location>
        <begin position="569"/>
        <end position="579"/>
    </location>
</feature>
<feature type="region of interest" description="Disordered" evidence="1">
    <location>
        <begin position="668"/>
        <end position="734"/>
    </location>
</feature>
<feature type="compositionally biased region" description="Polar residues" evidence="1">
    <location>
        <begin position="342"/>
        <end position="353"/>
    </location>
</feature>
<accession>A0A8J4WK23</accession>
<organism evidence="2 3">
    <name type="scientific">Paragonimus heterotremus</name>
    <dbReference type="NCBI Taxonomy" id="100268"/>
    <lineage>
        <taxon>Eukaryota</taxon>
        <taxon>Metazoa</taxon>
        <taxon>Spiralia</taxon>
        <taxon>Lophotrochozoa</taxon>
        <taxon>Platyhelminthes</taxon>
        <taxon>Trematoda</taxon>
        <taxon>Digenea</taxon>
        <taxon>Plagiorchiida</taxon>
        <taxon>Troglotremata</taxon>
        <taxon>Troglotrematidae</taxon>
        <taxon>Paragonimus</taxon>
    </lineage>
</organism>